<dbReference type="GO" id="GO:0003697">
    <property type="term" value="F:single-stranded DNA binding"/>
    <property type="evidence" value="ECO:0007669"/>
    <property type="project" value="InterPro"/>
</dbReference>
<feature type="domain" description="RecA family profile 1" evidence="8">
    <location>
        <begin position="30"/>
        <end position="189"/>
    </location>
</feature>
<evidence type="ECO:0000313" key="11">
    <source>
        <dbReference type="Proteomes" id="UP000324831"/>
    </source>
</evidence>
<dbReference type="PANTHER" id="PTHR45900">
    <property type="entry name" value="RECA"/>
    <property type="match status" value="1"/>
</dbReference>
<dbReference type="GO" id="GO:0006310">
    <property type="term" value="P:DNA recombination"/>
    <property type="evidence" value="ECO:0007669"/>
    <property type="project" value="UniProtKB-KW"/>
</dbReference>
<dbReference type="Pfam" id="PF00154">
    <property type="entry name" value="RecA_N"/>
    <property type="match status" value="1"/>
</dbReference>
<evidence type="ECO:0000256" key="2">
    <source>
        <dbReference type="ARBA" id="ARBA00015553"/>
    </source>
</evidence>
<name>A0A478FT95_9MOLU</name>
<dbReference type="InterPro" id="IPR049428">
    <property type="entry name" value="RecA-like_N"/>
</dbReference>
<dbReference type="SMART" id="SM00382">
    <property type="entry name" value="AAA"/>
    <property type="match status" value="1"/>
</dbReference>
<evidence type="ECO:0000256" key="4">
    <source>
        <dbReference type="ARBA" id="ARBA00022840"/>
    </source>
</evidence>
<dbReference type="GO" id="GO:0006281">
    <property type="term" value="P:DNA repair"/>
    <property type="evidence" value="ECO:0007669"/>
    <property type="project" value="InterPro"/>
</dbReference>
<dbReference type="EMBL" id="BIMN01000001">
    <property type="protein sequence ID" value="GCE63230.1"/>
    <property type="molecule type" value="Genomic_DNA"/>
</dbReference>
<organism evidence="10 11">
    <name type="scientific">Candidatus Mycoplasma haematohominis</name>
    <dbReference type="NCBI Taxonomy" id="1494318"/>
    <lineage>
        <taxon>Bacteria</taxon>
        <taxon>Bacillati</taxon>
        <taxon>Mycoplasmatota</taxon>
        <taxon>Mollicutes</taxon>
        <taxon>Mycoplasmataceae</taxon>
        <taxon>Mycoplasma</taxon>
    </lineage>
</organism>
<sequence length="323" mass="36100">MKKEDNKTKNLLKEIGVNFFKEVTSMKETKVNILPTHSYSLNRALGLGGFPEGKIIEIFGSDSSGKSTLALQTLAHTQKQKKTSVYLDLENTLNPEWAVKLGVDIDNLLIARPENGEKAFDLINKLLETKEVDLIIVDSVTALVPVYEFESRIEDQSMGLHARLMSKGLRIMQSLMIGNKTTVIFINQLREKIGANAYMPATVTTGGRALRYASCVRLEVKRTDSIKDANGRVLGFETKCIVVKNKYGVPLTTAKTFLYFDTGFDVYAEVINELIESKKILKKGSWLELDGKNLAQGMTQLRNKMMKDPALAETLKKLAFPED</sequence>
<proteinExistence type="inferred from homology"/>
<comment type="similarity">
    <text evidence="1 7">Belongs to the RecA family.</text>
</comment>
<reference evidence="10 11" key="1">
    <citation type="submission" date="2019-01" db="EMBL/GenBank/DDBJ databases">
        <title>Draft genome sequences of Candidatus Mycoplasma haemohominis SWG34-3 identified from a patient with pyrexia, anemia and liver dysfunction.</title>
        <authorList>
            <person name="Sekizuka T."/>
            <person name="Hattori N."/>
            <person name="Katano H."/>
            <person name="Takuma T."/>
            <person name="Ito T."/>
            <person name="Arai N."/>
            <person name="Yanai R."/>
            <person name="Ishii S."/>
            <person name="Miura Y."/>
            <person name="Tokunaga T."/>
            <person name="Watanabe H."/>
            <person name="Nomura N."/>
            <person name="Eguchi J."/>
            <person name="Arai T."/>
            <person name="Hasegawa H."/>
            <person name="Nakamaki T."/>
            <person name="Wakita T."/>
            <person name="Niki Y."/>
            <person name="Kuroda M."/>
        </authorList>
    </citation>
    <scope>NUCLEOTIDE SEQUENCE [LARGE SCALE GENOMIC DNA]</scope>
    <source>
        <strain evidence="10">SWG34-3</strain>
    </source>
</reference>
<evidence type="ECO:0000256" key="5">
    <source>
        <dbReference type="ARBA" id="ARBA00023125"/>
    </source>
</evidence>
<keyword evidence="3 7" id="KW-0547">Nucleotide-binding</keyword>
<dbReference type="SUPFAM" id="SSF54752">
    <property type="entry name" value="RecA protein, C-terminal domain"/>
    <property type="match status" value="1"/>
</dbReference>
<dbReference type="SUPFAM" id="SSF52540">
    <property type="entry name" value="P-loop containing nucleoside triphosphate hydrolases"/>
    <property type="match status" value="1"/>
</dbReference>
<dbReference type="RefSeq" id="WP_216082829.1">
    <property type="nucleotide sequence ID" value="NZ_CACTIB010000008.1"/>
</dbReference>
<keyword evidence="4 7" id="KW-0067">ATP-binding</keyword>
<dbReference type="InterPro" id="IPR013765">
    <property type="entry name" value="DNA_recomb/repair_RecA"/>
</dbReference>
<gene>
    <name evidence="10" type="ORF">MHSWG343_02150</name>
</gene>
<evidence type="ECO:0000313" key="10">
    <source>
        <dbReference type="EMBL" id="GCE63230.1"/>
    </source>
</evidence>
<evidence type="ECO:0000256" key="6">
    <source>
        <dbReference type="ARBA" id="ARBA00023172"/>
    </source>
</evidence>
<comment type="caution">
    <text evidence="10">The sequence shown here is derived from an EMBL/GenBank/DDBJ whole genome shotgun (WGS) entry which is preliminary data.</text>
</comment>
<dbReference type="InterPro" id="IPR020588">
    <property type="entry name" value="RecA_ATP-bd"/>
</dbReference>
<feature type="domain" description="RecA family profile 2" evidence="9">
    <location>
        <begin position="195"/>
        <end position="269"/>
    </location>
</feature>
<keyword evidence="7" id="KW-0227">DNA damage</keyword>
<dbReference type="GO" id="GO:0005829">
    <property type="term" value="C:cytosol"/>
    <property type="evidence" value="ECO:0007669"/>
    <property type="project" value="TreeGrafter"/>
</dbReference>
<evidence type="ECO:0000256" key="7">
    <source>
        <dbReference type="RuleBase" id="RU004527"/>
    </source>
</evidence>
<keyword evidence="6 7" id="KW-0233">DNA recombination</keyword>
<dbReference type="InterPro" id="IPR023400">
    <property type="entry name" value="RecA_C_sf"/>
</dbReference>
<dbReference type="InterPro" id="IPR020587">
    <property type="entry name" value="RecA_monomer-monomer_interface"/>
</dbReference>
<evidence type="ECO:0000256" key="3">
    <source>
        <dbReference type="ARBA" id="ARBA00022741"/>
    </source>
</evidence>
<dbReference type="PROSITE" id="PS50163">
    <property type="entry name" value="RECA_3"/>
    <property type="match status" value="1"/>
</dbReference>
<evidence type="ECO:0000259" key="9">
    <source>
        <dbReference type="PROSITE" id="PS50163"/>
    </source>
</evidence>
<keyword evidence="5 7" id="KW-0238">DNA-binding</keyword>
<dbReference type="InterPro" id="IPR027417">
    <property type="entry name" value="P-loop_NTPase"/>
</dbReference>
<dbReference type="GO" id="GO:0140664">
    <property type="term" value="F:ATP-dependent DNA damage sensor activity"/>
    <property type="evidence" value="ECO:0007669"/>
    <property type="project" value="InterPro"/>
</dbReference>
<protein>
    <recommendedName>
        <fullName evidence="2">Protein RecA</fullName>
    </recommendedName>
</protein>
<dbReference type="Gene3D" id="3.40.50.300">
    <property type="entry name" value="P-loop containing nucleotide triphosphate hydrolases"/>
    <property type="match status" value="1"/>
</dbReference>
<dbReference type="AlphaFoldDB" id="A0A478FT95"/>
<dbReference type="PRINTS" id="PR00142">
    <property type="entry name" value="RECA"/>
</dbReference>
<evidence type="ECO:0000259" key="8">
    <source>
        <dbReference type="PROSITE" id="PS50162"/>
    </source>
</evidence>
<evidence type="ECO:0000256" key="1">
    <source>
        <dbReference type="ARBA" id="ARBA00009391"/>
    </source>
</evidence>
<dbReference type="Gene3D" id="3.30.250.10">
    <property type="entry name" value="RecA protein, C-terminal domain"/>
    <property type="match status" value="1"/>
</dbReference>
<accession>A0A478FT95</accession>
<dbReference type="Proteomes" id="UP000324831">
    <property type="component" value="Unassembled WGS sequence"/>
</dbReference>
<dbReference type="InterPro" id="IPR003593">
    <property type="entry name" value="AAA+_ATPase"/>
</dbReference>
<dbReference type="PROSITE" id="PS50162">
    <property type="entry name" value="RECA_2"/>
    <property type="match status" value="1"/>
</dbReference>
<dbReference type="GO" id="GO:0005524">
    <property type="term" value="F:ATP binding"/>
    <property type="evidence" value="ECO:0007669"/>
    <property type="project" value="UniProtKB-KW"/>
</dbReference>
<dbReference type="PANTHER" id="PTHR45900:SF1">
    <property type="entry name" value="MITOCHONDRIAL DNA REPAIR PROTEIN RECA HOMOLOG-RELATED"/>
    <property type="match status" value="1"/>
</dbReference>